<sequence length="119" mass="13145">MDGPNLESQLLKYLSQHDVVLARVTVPGLQGRLRAEPQVPTRVVGVHPVHQTGGLVDEVPTDCPGGSACRDNIRCGSQGCACGTFRQAWLRLWSLNRDSDDGCRSACQHEWDLVHLRSW</sequence>
<gene>
    <name evidence="1" type="ORF">FYJ43_08460</name>
</gene>
<dbReference type="AlphaFoldDB" id="A0A7K0J7Y9"/>
<reference evidence="1 2" key="1">
    <citation type="submission" date="2019-08" db="EMBL/GenBank/DDBJ databases">
        <title>In-depth cultivation of the pig gut microbiome towards novel bacterial diversity and tailored functional studies.</title>
        <authorList>
            <person name="Wylensek D."/>
            <person name="Hitch T.C.A."/>
            <person name="Clavel T."/>
        </authorList>
    </citation>
    <scope>NUCLEOTIDE SEQUENCE [LARGE SCALE GENOMIC DNA]</scope>
    <source>
        <strain evidence="1 2">WCA-380-WT-3A</strain>
    </source>
</reference>
<dbReference type="Proteomes" id="UP000466104">
    <property type="component" value="Unassembled WGS sequence"/>
</dbReference>
<keyword evidence="2" id="KW-1185">Reference proteome</keyword>
<evidence type="ECO:0000313" key="2">
    <source>
        <dbReference type="Proteomes" id="UP000466104"/>
    </source>
</evidence>
<proteinExistence type="predicted"/>
<protein>
    <submittedName>
        <fullName evidence="1">Uncharacterized protein</fullName>
    </submittedName>
</protein>
<name>A0A7K0J7Y9_9ACTN</name>
<evidence type="ECO:0000313" key="1">
    <source>
        <dbReference type="EMBL" id="MSS46065.1"/>
    </source>
</evidence>
<comment type="caution">
    <text evidence="1">The sequence shown here is derived from an EMBL/GenBank/DDBJ whole genome shotgun (WGS) entry which is preliminary data.</text>
</comment>
<organism evidence="1 2">
    <name type="scientific">Cutibacterium porci</name>
    <dbReference type="NCBI Taxonomy" id="2605781"/>
    <lineage>
        <taxon>Bacteria</taxon>
        <taxon>Bacillati</taxon>
        <taxon>Actinomycetota</taxon>
        <taxon>Actinomycetes</taxon>
        <taxon>Propionibacteriales</taxon>
        <taxon>Propionibacteriaceae</taxon>
        <taxon>Cutibacterium</taxon>
    </lineage>
</organism>
<dbReference type="EMBL" id="VUMG01000003">
    <property type="protein sequence ID" value="MSS46065.1"/>
    <property type="molecule type" value="Genomic_DNA"/>
</dbReference>
<accession>A0A7K0J7Y9</accession>